<accession>A0A4V1AEB9</accession>
<dbReference type="PROSITE" id="PS50088">
    <property type="entry name" value="ANK_REPEAT"/>
    <property type="match status" value="1"/>
</dbReference>
<evidence type="ECO:0000256" key="4">
    <source>
        <dbReference type="PROSITE-ProRule" id="PRU00023"/>
    </source>
</evidence>
<keyword evidence="3 4" id="KW-0040">ANK repeat</keyword>
<dbReference type="GO" id="GO:0046475">
    <property type="term" value="P:glycerophospholipid catabolic process"/>
    <property type="evidence" value="ECO:0007669"/>
    <property type="project" value="TreeGrafter"/>
</dbReference>
<evidence type="ECO:0000259" key="6">
    <source>
        <dbReference type="PROSITE" id="PS51704"/>
    </source>
</evidence>
<dbReference type="PROSITE" id="PS51704">
    <property type="entry name" value="GP_PDE"/>
    <property type="match status" value="1"/>
</dbReference>
<dbReference type="SUPFAM" id="SSF51695">
    <property type="entry name" value="PLC-like phosphodiesterases"/>
    <property type="match status" value="1"/>
</dbReference>
<dbReference type="CDD" id="cd14484">
    <property type="entry name" value="SPX_GDE1_like"/>
    <property type="match status" value="1"/>
</dbReference>
<feature type="domain" description="SPX" evidence="5">
    <location>
        <begin position="1"/>
        <end position="156"/>
    </location>
</feature>
<dbReference type="InterPro" id="IPR051578">
    <property type="entry name" value="GDPD"/>
</dbReference>
<evidence type="ECO:0000256" key="2">
    <source>
        <dbReference type="ARBA" id="ARBA00022801"/>
    </source>
</evidence>
<reference evidence="8" key="1">
    <citation type="submission" date="2019-03" db="EMBL/GenBank/DDBJ databases">
        <title>Snf2 controls pulcherriminic acid biosynthesis and connects pigmentation and antifungal activity of the yeast Metschnikowia pulcherrima.</title>
        <authorList>
            <person name="Gore-Lloyd D."/>
            <person name="Sumann I."/>
            <person name="Brachmann A.O."/>
            <person name="Schneeberger K."/>
            <person name="Ortiz-Merino R.A."/>
            <person name="Moreno-Beltran M."/>
            <person name="Schlaefli M."/>
            <person name="Kirner P."/>
            <person name="Santos Kron A."/>
            <person name="Wolfe K.H."/>
            <person name="Piel J."/>
            <person name="Ahrens C.H."/>
            <person name="Henk D."/>
            <person name="Freimoser F.M."/>
        </authorList>
    </citation>
    <scope>NUCLEOTIDE SEQUENCE [LARGE SCALE GENOMIC DNA]</scope>
    <source>
        <strain evidence="8">APC 1.2</strain>
    </source>
</reference>
<feature type="domain" description="GP-PDE" evidence="6">
    <location>
        <begin position="924"/>
        <end position="1277"/>
    </location>
</feature>
<evidence type="ECO:0000256" key="1">
    <source>
        <dbReference type="ARBA" id="ARBA00022737"/>
    </source>
</evidence>
<dbReference type="GO" id="GO:0047389">
    <property type="term" value="F:glycerophosphocholine phosphodiesterase activity"/>
    <property type="evidence" value="ECO:0007669"/>
    <property type="project" value="TreeGrafter"/>
</dbReference>
<dbReference type="InterPro" id="IPR004331">
    <property type="entry name" value="SPX_dom"/>
</dbReference>
<keyword evidence="8" id="KW-1185">Reference proteome</keyword>
<organism evidence="7 8">
    <name type="scientific">Metschnikowia aff. pulcherrima</name>
    <dbReference type="NCBI Taxonomy" id="2163413"/>
    <lineage>
        <taxon>Eukaryota</taxon>
        <taxon>Fungi</taxon>
        <taxon>Dikarya</taxon>
        <taxon>Ascomycota</taxon>
        <taxon>Saccharomycotina</taxon>
        <taxon>Pichiomycetes</taxon>
        <taxon>Metschnikowiaceae</taxon>
        <taxon>Metschnikowia</taxon>
    </lineage>
</organism>
<dbReference type="Pfam" id="PF03105">
    <property type="entry name" value="SPX"/>
    <property type="match status" value="1"/>
</dbReference>
<dbReference type="Gene3D" id="1.25.40.20">
    <property type="entry name" value="Ankyrin repeat-containing domain"/>
    <property type="match status" value="1"/>
</dbReference>
<dbReference type="PROSITE" id="PS50297">
    <property type="entry name" value="ANK_REP_REGION"/>
    <property type="match status" value="1"/>
</dbReference>
<name>A0A4V1AEB9_9ASCO</name>
<dbReference type="Pfam" id="PF25329">
    <property type="entry name" value="C2_GDE1"/>
    <property type="match status" value="1"/>
</dbReference>
<dbReference type="Proteomes" id="UP000292447">
    <property type="component" value="Chromosome III"/>
</dbReference>
<evidence type="ECO:0000313" key="8">
    <source>
        <dbReference type="Proteomes" id="UP000292447"/>
    </source>
</evidence>
<evidence type="ECO:0000313" key="7">
    <source>
        <dbReference type="EMBL" id="QBM88673.1"/>
    </source>
</evidence>
<dbReference type="PROSITE" id="PS51382">
    <property type="entry name" value="SPX"/>
    <property type="match status" value="1"/>
</dbReference>
<dbReference type="SUPFAM" id="SSF48403">
    <property type="entry name" value="Ankyrin repeat"/>
    <property type="match status" value="1"/>
</dbReference>
<proteinExistence type="predicted"/>
<dbReference type="Pfam" id="PF12796">
    <property type="entry name" value="Ank_2"/>
    <property type="match status" value="2"/>
</dbReference>
<dbReference type="InterPro" id="IPR057506">
    <property type="entry name" value="C2_GPCPD1"/>
</dbReference>
<dbReference type="Pfam" id="PF03009">
    <property type="entry name" value="GDPD"/>
    <property type="match status" value="1"/>
</dbReference>
<protein>
    <submittedName>
        <fullName evidence="7">Glycerophosphodiester phosphodiesterase</fullName>
    </submittedName>
</protein>
<gene>
    <name evidence="7" type="primary">MPUL0C06510</name>
    <name evidence="7" type="ORF">METSCH_C06510</name>
</gene>
<dbReference type="PANTHER" id="PTHR22958">
    <property type="entry name" value="GLYCEROPHOSPHORYL DIESTER PHOSPHODIESTERASE"/>
    <property type="match status" value="1"/>
</dbReference>
<dbReference type="InterPro" id="IPR017946">
    <property type="entry name" value="PLC-like_Pdiesterase_TIM-brl"/>
</dbReference>
<feature type="repeat" description="ANK" evidence="4">
    <location>
        <begin position="525"/>
        <end position="557"/>
    </location>
</feature>
<dbReference type="SMART" id="SM00248">
    <property type="entry name" value="ANK"/>
    <property type="match status" value="5"/>
</dbReference>
<dbReference type="PANTHER" id="PTHR22958:SF1">
    <property type="entry name" value="GLYCEROPHOSPHOCHOLINE PHOSPHODIESTERASE GPCPD1"/>
    <property type="match status" value="1"/>
</dbReference>
<dbReference type="Gene3D" id="3.20.20.190">
    <property type="entry name" value="Phosphatidylinositol (PI) phosphodiesterase"/>
    <property type="match status" value="1"/>
</dbReference>
<keyword evidence="2" id="KW-0378">Hydrolase</keyword>
<dbReference type="EMBL" id="CP034458">
    <property type="protein sequence ID" value="QBM88673.1"/>
    <property type="molecule type" value="Genomic_DNA"/>
</dbReference>
<dbReference type="InterPro" id="IPR030395">
    <property type="entry name" value="GP_PDE_dom"/>
</dbReference>
<evidence type="ECO:0000259" key="5">
    <source>
        <dbReference type="PROSITE" id="PS51382"/>
    </source>
</evidence>
<dbReference type="InterPro" id="IPR002110">
    <property type="entry name" value="Ankyrin_rpt"/>
</dbReference>
<dbReference type="InterPro" id="IPR036770">
    <property type="entry name" value="Ankyrin_rpt-contain_sf"/>
</dbReference>
<sequence length="1284" mass="143376">MKFGKTFAAHQIPEWATHYMNYKHLKKIIKALDGHYNYLLETPQLLPELILQTLLQFFFELDRDIEKVSEFYNTKLAEYTRRLQRIVHVLGYQAGHVTRQADTADELDEIVLILLEVRAACRNLKWFGELNHKGFVKILKKLDKKLTQLSALANEQMQQHHVDGQGANSVSVPVLDLPSNNKDLYLLTRVEALPFANGLDLSASLDTIGSILTQLSAQQVQLGAQAPASDLERTVEDLNVLRVGLNKKSSMKSEPLARVYESIEQDAGAACVGQLKALPEGQVLVKLVLSLLNKATLSSAFTCIDLLFAYLLELHSDEGNEQGLISSALADPQEISARNFFHQHVVSLGKRQLSKEQSQMVPGESSDLSRLYGNKLGPDGIQLAPVRVDGLVHVLEKLASFPRLQKLLVARDTYHRTPLHYAAQYGTKDVCRVILEYLRAWNLVDLTKPVDDARVWGDQEGLTPLHLAVIGKHPKTSQALVAFGGAPLACPNLLLLATRLGCQQIVRGFIEERVVNIDYTDVENNNETALYIAAKTNDLELVRFLLHHGADTELGELVFGWTPVFAAAAEGLLEIVQELKLNGATYHLADDSGWLPMEHASLRGHLAVADALTPPDTNLLLYNIDNPAENTPRIPNALLLKNVSAQNSPFMHPAGEELLLSTSSIDKLPELNRLAVNEVYRQFKQLDNGLSNSIDVLPAHDTDTLTMALARTLSRSRLPVNRRKMKPIKSFGHRFLAKDEQLVLITLGTTDTRDMLRAVELERILMSQSFFTELDTALSLVVTCRHRHTKAVIEDSVVVDLPLEDLHGSATDPLMFKLSNNTEARDVYITFDIVPTYQYPQDSKLGGTRPKVLGRGVAFLESVYLQVGQNLRSLHNNITVPLLEHNTLEILGQVRFEFMCIKPFIHPNMSINRSDTYWKQLVSTRVIGHRGLGKNFNNKNSLQLGENTVESFIAAASLGASYVEFDVQLTKDFVPVIYHDFLVAESGGDIPMHMLTAEQFLGFSEHEDSRKANIFAYDKTNQNGNISRNFALDDELLGKYNRPRSMSSYPSAPNMTSSVEEEELDKEFRDQMARRMKLTKTWKEKGFKGNARGSSIASNFVTLKELFKRLPKNVGFNMELKYPMLDEAQHESMGDFAFDMNFYVDTILKVVYDENTSGRDILFSSFHPDICVLLSLKQPTMPILYLTEAGTNVMADIRASSLQNAIRFAKKWNLLGIVSAAETLVKTPRLAQVVKSSGLVCVTYGVQNNDPEACKIQMKAGVDAVIADSVLAVREGLRSEDGKV</sequence>
<keyword evidence="1" id="KW-0677">Repeat</keyword>
<evidence type="ECO:0000256" key="3">
    <source>
        <dbReference type="ARBA" id="ARBA00023043"/>
    </source>
</evidence>
<dbReference type="STRING" id="2163413.A0A4V1AEB9"/>